<dbReference type="TCDB" id="1.B.95.2.1">
    <property type="family name" value="the outer membrane protein yaio (yaio) family"/>
</dbReference>
<dbReference type="RefSeq" id="WP_012962917.1">
    <property type="nucleotide sequence ID" value="NC_013799.1"/>
</dbReference>
<name>D3DFY2_HYDTT</name>
<dbReference type="OrthoDB" id="11829at2"/>
<proteinExistence type="predicted"/>
<protein>
    <recommendedName>
        <fullName evidence="1">YaiO beta-barrel domain-containing protein</fullName>
    </recommendedName>
</protein>
<keyword evidence="3" id="KW-1185">Reference proteome</keyword>
<evidence type="ECO:0000259" key="1">
    <source>
        <dbReference type="Pfam" id="PF19413"/>
    </source>
</evidence>
<accession>D3DFY2</accession>
<evidence type="ECO:0000313" key="2">
    <source>
        <dbReference type="EMBL" id="BAI68734.1"/>
    </source>
</evidence>
<sequence>MSVLSVILTLLLLFETALAYNFRLEVGAGYEYLSPHRIYGDWKSGFLRFYHRPSNDLTYFLEADAFSRKNLGEAALGAFGLYKDWSPWLYTYSSLSAGSSSSYLPKFRLDHEFNLKLGPQKNIVPSVGFTYIKYHDVHKDYIMYPGITYYGEGFVITYKHFFNKSQPGSVSSSTDLISLGIGQEGKSWTYLDMYYGKQAYLATYLTSPEEVRQKSLYISLKHILWIRKDFALFGGVSYFKLKDGYEKYGFQAGFFKDF</sequence>
<dbReference type="InterPro" id="IPR030887">
    <property type="entry name" value="Beta-barrel_YaiO"/>
</dbReference>
<organism evidence="2 3">
    <name type="scientific">Hydrogenobacter thermophilus (strain DSM 6534 / IAM 12695 / TK-6)</name>
    <dbReference type="NCBI Taxonomy" id="608538"/>
    <lineage>
        <taxon>Bacteria</taxon>
        <taxon>Pseudomonadati</taxon>
        <taxon>Aquificota</taxon>
        <taxon>Aquificia</taxon>
        <taxon>Aquificales</taxon>
        <taxon>Aquificaceae</taxon>
        <taxon>Hydrogenobacter</taxon>
    </lineage>
</organism>
<dbReference type="STRING" id="608538.HTH_0267"/>
<evidence type="ECO:0000313" key="3">
    <source>
        <dbReference type="Proteomes" id="UP000002574"/>
    </source>
</evidence>
<dbReference type="Pfam" id="PF19413">
    <property type="entry name" value="YaiO"/>
    <property type="match status" value="1"/>
</dbReference>
<dbReference type="Proteomes" id="UP000002574">
    <property type="component" value="Chromosome"/>
</dbReference>
<dbReference type="AlphaFoldDB" id="D3DFY2"/>
<dbReference type="EMBL" id="AP011112">
    <property type="protein sequence ID" value="BAI68734.1"/>
    <property type="molecule type" value="Genomic_DNA"/>
</dbReference>
<reference evidence="2 3" key="1">
    <citation type="journal article" date="2010" name="J. Bacteriol.">
        <title>Complete genome sequence of the thermophilic, obligately chemolithoautotrophic hydrogen-oxidizing bacterium Hydrogenobacter thermophilus TK-6.</title>
        <authorList>
            <person name="Arai H."/>
            <person name="Kanbe H."/>
            <person name="Ishii M."/>
            <person name="Igarashi Y."/>
        </authorList>
    </citation>
    <scope>NUCLEOTIDE SEQUENCE [LARGE SCALE GENOMIC DNA]</scope>
    <source>
        <strain evidence="3">DSM 6534 / IAM 12695 / TK-6 [Tokyo]</strain>
    </source>
</reference>
<gene>
    <name evidence="2" type="ordered locus">HTH_0267</name>
</gene>
<dbReference type="KEGG" id="hth:HTH_0267"/>
<dbReference type="KEGG" id="hte:Hydth_0264"/>
<dbReference type="eggNOG" id="ENOG50307WJ">
    <property type="taxonomic scope" value="Bacteria"/>
</dbReference>
<dbReference type="NCBIfam" id="TIGR04390">
    <property type="entry name" value="OMP_YaiO_dom"/>
    <property type="match status" value="1"/>
</dbReference>
<feature type="domain" description="YaiO beta-barrel" evidence="1">
    <location>
        <begin position="23"/>
        <end position="200"/>
    </location>
</feature>